<name>C7R119_JONDD</name>
<gene>
    <name evidence="7" type="primary">tilS</name>
    <name evidence="10" type="ordered locus">Jden_2106</name>
</gene>
<accession>C7R119</accession>
<proteinExistence type="inferred from homology"/>
<keyword evidence="11" id="KW-1185">Reference proteome</keyword>
<comment type="catalytic activity">
    <reaction evidence="6 7">
        <text>cytidine(34) in tRNA(Ile2) + L-lysine + ATP = lysidine(34) in tRNA(Ile2) + AMP + diphosphate + H(+)</text>
        <dbReference type="Rhea" id="RHEA:43744"/>
        <dbReference type="Rhea" id="RHEA-COMP:10625"/>
        <dbReference type="Rhea" id="RHEA-COMP:10670"/>
        <dbReference type="ChEBI" id="CHEBI:15378"/>
        <dbReference type="ChEBI" id="CHEBI:30616"/>
        <dbReference type="ChEBI" id="CHEBI:32551"/>
        <dbReference type="ChEBI" id="CHEBI:33019"/>
        <dbReference type="ChEBI" id="CHEBI:82748"/>
        <dbReference type="ChEBI" id="CHEBI:83665"/>
        <dbReference type="ChEBI" id="CHEBI:456215"/>
        <dbReference type="EC" id="6.3.4.19"/>
    </reaction>
</comment>
<organism evidence="10 11">
    <name type="scientific">Jonesia denitrificans (strain ATCC 14870 / DSM 20603 / BCRC 15368 / CIP 55.134 / JCM 11481 / NBRC 15587 / NCTC 10816 / Prevot 55134)</name>
    <name type="common">Listeria denitrificans</name>
    <dbReference type="NCBI Taxonomy" id="471856"/>
    <lineage>
        <taxon>Bacteria</taxon>
        <taxon>Bacillati</taxon>
        <taxon>Actinomycetota</taxon>
        <taxon>Actinomycetes</taxon>
        <taxon>Micrococcales</taxon>
        <taxon>Jonesiaceae</taxon>
        <taxon>Jonesia</taxon>
    </lineage>
</organism>
<dbReference type="SMR" id="C7R119"/>
<dbReference type="GO" id="GO:0006400">
    <property type="term" value="P:tRNA modification"/>
    <property type="evidence" value="ECO:0007669"/>
    <property type="project" value="UniProtKB-UniRule"/>
</dbReference>
<comment type="subcellular location">
    <subcellularLocation>
        <location evidence="7">Cytoplasm</location>
    </subcellularLocation>
</comment>
<dbReference type="SUPFAM" id="SSF82829">
    <property type="entry name" value="MesJ substrate recognition domain-like"/>
    <property type="match status" value="1"/>
</dbReference>
<evidence type="ECO:0000313" key="11">
    <source>
        <dbReference type="Proteomes" id="UP000000628"/>
    </source>
</evidence>
<dbReference type="EC" id="6.3.4.19" evidence="7"/>
<evidence type="ECO:0000256" key="3">
    <source>
        <dbReference type="ARBA" id="ARBA00022694"/>
    </source>
</evidence>
<dbReference type="InterPro" id="IPR014729">
    <property type="entry name" value="Rossmann-like_a/b/a_fold"/>
</dbReference>
<dbReference type="GO" id="GO:0032267">
    <property type="term" value="F:tRNA(Ile)-lysidine synthase activity"/>
    <property type="evidence" value="ECO:0007669"/>
    <property type="project" value="UniProtKB-EC"/>
</dbReference>
<evidence type="ECO:0000313" key="10">
    <source>
        <dbReference type="EMBL" id="ACV09743.1"/>
    </source>
</evidence>
<dbReference type="GO" id="GO:0005524">
    <property type="term" value="F:ATP binding"/>
    <property type="evidence" value="ECO:0007669"/>
    <property type="project" value="UniProtKB-UniRule"/>
</dbReference>
<feature type="domain" description="tRNA(Ile)-lysidine synthase substrate-binding" evidence="9">
    <location>
        <begin position="265"/>
        <end position="332"/>
    </location>
</feature>
<evidence type="ECO:0000256" key="6">
    <source>
        <dbReference type="ARBA" id="ARBA00048539"/>
    </source>
</evidence>
<dbReference type="EMBL" id="CP001706">
    <property type="protein sequence ID" value="ACV09743.1"/>
    <property type="molecule type" value="Genomic_DNA"/>
</dbReference>
<dbReference type="CDD" id="cd01992">
    <property type="entry name" value="TilS_N"/>
    <property type="match status" value="1"/>
</dbReference>
<evidence type="ECO:0000256" key="4">
    <source>
        <dbReference type="ARBA" id="ARBA00022741"/>
    </source>
</evidence>
<protein>
    <recommendedName>
        <fullName evidence="7">tRNA(Ile)-lysidine synthase</fullName>
        <ecNumber evidence="7">6.3.4.19</ecNumber>
    </recommendedName>
    <alternativeName>
        <fullName evidence="7">tRNA(Ile)-2-lysyl-cytidine synthase</fullName>
    </alternativeName>
    <alternativeName>
        <fullName evidence="7">tRNA(Ile)-lysidine synthetase</fullName>
    </alternativeName>
</protein>
<evidence type="ECO:0000256" key="2">
    <source>
        <dbReference type="ARBA" id="ARBA00022598"/>
    </source>
</evidence>
<dbReference type="InterPro" id="IPR015262">
    <property type="entry name" value="tRNA_Ile_lys_synt_subst-bd"/>
</dbReference>
<dbReference type="eggNOG" id="COG0037">
    <property type="taxonomic scope" value="Bacteria"/>
</dbReference>
<dbReference type="KEGG" id="jde:Jden_2106"/>
<keyword evidence="2 7" id="KW-0436">Ligase</keyword>
<evidence type="ECO:0000259" key="9">
    <source>
        <dbReference type="Pfam" id="PF09179"/>
    </source>
</evidence>
<keyword evidence="3 7" id="KW-0819">tRNA processing</keyword>
<dbReference type="Pfam" id="PF01171">
    <property type="entry name" value="ATP_bind_3"/>
    <property type="match status" value="1"/>
</dbReference>
<dbReference type="SUPFAM" id="SSF52402">
    <property type="entry name" value="Adenine nucleotide alpha hydrolases-like"/>
    <property type="match status" value="1"/>
</dbReference>
<dbReference type="HAMAP" id="MF_01161">
    <property type="entry name" value="tRNA_Ile_lys_synt"/>
    <property type="match status" value="1"/>
</dbReference>
<dbReference type="AlphaFoldDB" id="C7R119"/>
<feature type="domain" description="tRNA(Ile)-lysidine/2-thiocytidine synthase N-terminal" evidence="8">
    <location>
        <begin position="28"/>
        <end position="196"/>
    </location>
</feature>
<dbReference type="NCBIfam" id="TIGR02432">
    <property type="entry name" value="lysidine_TilS_N"/>
    <property type="match status" value="1"/>
</dbReference>
<dbReference type="OrthoDB" id="5244702at2"/>
<dbReference type="HOGENOM" id="CLU_018869_1_0_11"/>
<keyword evidence="1 7" id="KW-0963">Cytoplasm</keyword>
<dbReference type="PANTHER" id="PTHR43033:SF1">
    <property type="entry name" value="TRNA(ILE)-LYSIDINE SYNTHASE-RELATED"/>
    <property type="match status" value="1"/>
</dbReference>
<dbReference type="PANTHER" id="PTHR43033">
    <property type="entry name" value="TRNA(ILE)-LYSIDINE SYNTHASE-RELATED"/>
    <property type="match status" value="1"/>
</dbReference>
<evidence type="ECO:0000256" key="1">
    <source>
        <dbReference type="ARBA" id="ARBA00022490"/>
    </source>
</evidence>
<feature type="binding site" evidence="7">
    <location>
        <begin position="33"/>
        <end position="38"/>
    </location>
    <ligand>
        <name>ATP</name>
        <dbReference type="ChEBI" id="CHEBI:30616"/>
    </ligand>
</feature>
<dbReference type="RefSeq" id="WP_015772371.1">
    <property type="nucleotide sequence ID" value="NC_013174.1"/>
</dbReference>
<keyword evidence="5 7" id="KW-0067">ATP-binding</keyword>
<dbReference type="STRING" id="471856.Jden_2106"/>
<evidence type="ECO:0000259" key="8">
    <source>
        <dbReference type="Pfam" id="PF01171"/>
    </source>
</evidence>
<dbReference type="Proteomes" id="UP000000628">
    <property type="component" value="Chromosome"/>
</dbReference>
<comment type="function">
    <text evidence="7">Ligates lysine onto the cytidine present at position 34 of the AUA codon-specific tRNA(Ile) that contains the anticodon CAU, in an ATP-dependent manner. Cytidine is converted to lysidine, thus changing the amino acid specificity of the tRNA from methionine to isoleucine.</text>
</comment>
<dbReference type="Gene3D" id="3.40.50.620">
    <property type="entry name" value="HUPs"/>
    <property type="match status" value="1"/>
</dbReference>
<dbReference type="Gene3D" id="1.20.59.20">
    <property type="match status" value="1"/>
</dbReference>
<dbReference type="Pfam" id="PF09179">
    <property type="entry name" value="TilS"/>
    <property type="match status" value="1"/>
</dbReference>
<comment type="similarity">
    <text evidence="7">Belongs to the tRNA(Ile)-lysidine synthase family.</text>
</comment>
<dbReference type="InterPro" id="IPR012094">
    <property type="entry name" value="tRNA_Ile_lys_synt"/>
</dbReference>
<reference evidence="10 11" key="1">
    <citation type="journal article" date="2009" name="Stand. Genomic Sci.">
        <title>Complete genome sequence of Jonesia denitrificans type strain (Prevot 55134).</title>
        <authorList>
            <person name="Pukall R."/>
            <person name="Gehrich-Schroter G."/>
            <person name="Lapidus A."/>
            <person name="Nolan M."/>
            <person name="Glavina Del Rio T."/>
            <person name="Lucas S."/>
            <person name="Chen F."/>
            <person name="Tice H."/>
            <person name="Pitluck S."/>
            <person name="Cheng J.F."/>
            <person name="Copeland A."/>
            <person name="Saunders E."/>
            <person name="Brettin T."/>
            <person name="Detter J.C."/>
            <person name="Bruce D."/>
            <person name="Goodwin L."/>
            <person name="Pati A."/>
            <person name="Ivanova N."/>
            <person name="Mavromatis K."/>
            <person name="Ovchinnikova G."/>
            <person name="Chen A."/>
            <person name="Palaniappan K."/>
            <person name="Land M."/>
            <person name="Hauser L."/>
            <person name="Chang Y.J."/>
            <person name="Jeffries C.D."/>
            <person name="Chain P."/>
            <person name="Goker M."/>
            <person name="Bristow J."/>
            <person name="Eisen J.A."/>
            <person name="Markowitz V."/>
            <person name="Hugenholtz P."/>
            <person name="Kyrpides N.C."/>
            <person name="Klenk H.P."/>
            <person name="Han C."/>
        </authorList>
    </citation>
    <scope>NUCLEOTIDE SEQUENCE [LARGE SCALE GENOMIC DNA]</scope>
    <source>
        <strain evidence="11">ATCC 14870 / DSM 20603 / BCRC 15368 / CIP 55.134 / JCM 11481 / NBRC 15587 / NCTC 10816 / Prevot 55134</strain>
    </source>
</reference>
<evidence type="ECO:0000256" key="7">
    <source>
        <dbReference type="HAMAP-Rule" id="MF_01161"/>
    </source>
</evidence>
<dbReference type="InterPro" id="IPR011063">
    <property type="entry name" value="TilS/TtcA_N"/>
</dbReference>
<dbReference type="GO" id="GO:0005737">
    <property type="term" value="C:cytoplasm"/>
    <property type="evidence" value="ECO:0007669"/>
    <property type="project" value="UniProtKB-SubCell"/>
</dbReference>
<sequence>MAYLPPALAQARTALTSMMADAPPGTRVAVACSGGADSLAVAATLAHVGPRRGWQISAFIVDHDLHPDSAQVSVVAARQLIDLGFPHVTITRVTVAHGPGHGGPEAAARTARYAALDRLRTQHGVDVILLGHTRDDQAESVLLGLARGSGARSLSGIRPRTGHYVRPFLSLTRAATEEICSLHEVNVWHDPTNTDITPQGPLRSQVRGVVIPLMENVLGPGVADALARTADLLHADAEALEQWARTAQADVTITTTNTAEGQVHLDLTALAALPTAIRHRVLRATALAVGAPASAVSLRHIHALDHLITQWHGQGPTYLPGAISVRRQSGTLVFEPPTV</sequence>
<comment type="domain">
    <text evidence="7">The N-terminal region contains the highly conserved SGGXDS motif, predicted to be a P-loop motif involved in ATP binding.</text>
</comment>
<dbReference type="InterPro" id="IPR012795">
    <property type="entry name" value="tRNA_Ile_lys_synt_N"/>
</dbReference>
<evidence type="ECO:0000256" key="5">
    <source>
        <dbReference type="ARBA" id="ARBA00022840"/>
    </source>
</evidence>
<keyword evidence="4 7" id="KW-0547">Nucleotide-binding</keyword>